<evidence type="ECO:0000256" key="3">
    <source>
        <dbReference type="ARBA" id="ARBA00022723"/>
    </source>
</evidence>
<evidence type="ECO:0000256" key="7">
    <source>
        <dbReference type="ARBA" id="ARBA00023150"/>
    </source>
</evidence>
<evidence type="ECO:0000256" key="4">
    <source>
        <dbReference type="ARBA" id="ARBA00022741"/>
    </source>
</evidence>
<dbReference type="Gene3D" id="3.90.550.10">
    <property type="entry name" value="Spore Coat Polysaccharide Biosynthesis Protein SpsA, Chain A"/>
    <property type="match status" value="1"/>
</dbReference>
<comment type="caution">
    <text evidence="10">The sequence shown here is derived from an EMBL/GenBank/DDBJ whole genome shotgun (WGS) entry which is preliminary data.</text>
</comment>
<dbReference type="PANTHER" id="PTHR19136">
    <property type="entry name" value="MOLYBDENUM COFACTOR GUANYLYLTRANSFERASE"/>
    <property type="match status" value="1"/>
</dbReference>
<reference evidence="10 11" key="1">
    <citation type="submission" date="2015-02" db="EMBL/GenBank/DDBJ databases">
        <authorList>
            <person name="Ju K.-S."/>
            <person name="Doroghazi J.R."/>
            <person name="Metcalf W."/>
        </authorList>
    </citation>
    <scope>NUCLEOTIDE SEQUENCE [LARGE SCALE GENOMIC DNA]</scope>
    <source>
        <strain evidence="10 11">NRRL B-16140</strain>
    </source>
</reference>
<keyword evidence="4" id="KW-0547">Nucleotide-binding</keyword>
<dbReference type="GO" id="GO:0046872">
    <property type="term" value="F:metal ion binding"/>
    <property type="evidence" value="ECO:0007669"/>
    <property type="project" value="UniProtKB-KW"/>
</dbReference>
<dbReference type="SUPFAM" id="SSF53448">
    <property type="entry name" value="Nucleotide-diphospho-sugar transferases"/>
    <property type="match status" value="1"/>
</dbReference>
<organism evidence="10 11">
    <name type="scientific">Lentzea aerocolonigenes</name>
    <name type="common">Lechevalieria aerocolonigenes</name>
    <name type="synonym">Saccharothrix aerocolonigenes</name>
    <dbReference type="NCBI Taxonomy" id="68170"/>
    <lineage>
        <taxon>Bacteria</taxon>
        <taxon>Bacillati</taxon>
        <taxon>Actinomycetota</taxon>
        <taxon>Actinomycetes</taxon>
        <taxon>Pseudonocardiales</taxon>
        <taxon>Pseudonocardiaceae</taxon>
        <taxon>Lentzea</taxon>
    </lineage>
</organism>
<keyword evidence="7" id="KW-0501">Molybdenum cofactor biosynthesis</keyword>
<keyword evidence="6" id="KW-0342">GTP-binding</keyword>
<feature type="domain" description="MobA-like NTP transferase" evidence="9">
    <location>
        <begin position="5"/>
        <end position="149"/>
    </location>
</feature>
<keyword evidence="5" id="KW-0460">Magnesium</keyword>
<evidence type="ECO:0000259" key="9">
    <source>
        <dbReference type="Pfam" id="PF12804"/>
    </source>
</evidence>
<accession>A0A0F0H3J0</accession>
<dbReference type="AlphaFoldDB" id="A0A0F0H3J0"/>
<dbReference type="InterPro" id="IPR029044">
    <property type="entry name" value="Nucleotide-diphossugar_trans"/>
</dbReference>
<dbReference type="EMBL" id="JYJG01000096">
    <property type="protein sequence ID" value="KJK48872.1"/>
    <property type="molecule type" value="Genomic_DNA"/>
</dbReference>
<keyword evidence="2" id="KW-0808">Transferase</keyword>
<sequence length="176" mass="18481">MTYAAIILTGGKGERLGGVDKAALSYRDATLLDHVLSVVDGASEIVVVGPQKDLPGVIWAREDPPGGGPLAGLAAGLGEITADWVAVLAVDQPGITGDTIARLLQAKSNAVLKDDRTQWLIGVWNAAELRRALPEDPRNQPLRKTLQALNPVEVSALPGEARDVDTPDDLDTLHSG</sequence>
<dbReference type="GO" id="GO:0006777">
    <property type="term" value="P:Mo-molybdopterin cofactor biosynthetic process"/>
    <property type="evidence" value="ECO:0007669"/>
    <property type="project" value="UniProtKB-KW"/>
</dbReference>
<dbReference type="PATRIC" id="fig|68170.10.peg.3982"/>
<feature type="region of interest" description="Disordered" evidence="8">
    <location>
        <begin position="154"/>
        <end position="176"/>
    </location>
</feature>
<dbReference type="STRING" id="68170.GCA_000974445_01495"/>
<dbReference type="Pfam" id="PF12804">
    <property type="entry name" value="NTP_transf_3"/>
    <property type="match status" value="1"/>
</dbReference>
<dbReference type="PANTHER" id="PTHR19136:SF81">
    <property type="entry name" value="MOLYBDENUM COFACTOR GUANYLYLTRANSFERASE"/>
    <property type="match status" value="1"/>
</dbReference>
<evidence type="ECO:0000256" key="5">
    <source>
        <dbReference type="ARBA" id="ARBA00022842"/>
    </source>
</evidence>
<dbReference type="GO" id="GO:0005525">
    <property type="term" value="F:GTP binding"/>
    <property type="evidence" value="ECO:0007669"/>
    <property type="project" value="UniProtKB-KW"/>
</dbReference>
<dbReference type="Proteomes" id="UP000033393">
    <property type="component" value="Unassembled WGS sequence"/>
</dbReference>
<dbReference type="CDD" id="cd02503">
    <property type="entry name" value="MobA"/>
    <property type="match status" value="1"/>
</dbReference>
<dbReference type="InterPro" id="IPR013482">
    <property type="entry name" value="Molybde_CF_guanTrfase"/>
</dbReference>
<evidence type="ECO:0000313" key="10">
    <source>
        <dbReference type="EMBL" id="KJK48872.1"/>
    </source>
</evidence>
<gene>
    <name evidence="10" type="ORF">UK23_15800</name>
</gene>
<evidence type="ECO:0000313" key="11">
    <source>
        <dbReference type="Proteomes" id="UP000033393"/>
    </source>
</evidence>
<evidence type="ECO:0000256" key="6">
    <source>
        <dbReference type="ARBA" id="ARBA00023134"/>
    </source>
</evidence>
<keyword evidence="11" id="KW-1185">Reference proteome</keyword>
<dbReference type="InterPro" id="IPR025877">
    <property type="entry name" value="MobA-like_NTP_Trfase"/>
</dbReference>
<protein>
    <submittedName>
        <fullName evidence="10">Molybdopterin-guanine dinucleotide biosynthesis protein MobA</fullName>
    </submittedName>
</protein>
<name>A0A0F0H3J0_LENAE</name>
<dbReference type="RefSeq" id="WP_045312278.1">
    <property type="nucleotide sequence ID" value="NZ_JYJG01000096.1"/>
</dbReference>
<keyword evidence="3" id="KW-0479">Metal-binding</keyword>
<evidence type="ECO:0000256" key="2">
    <source>
        <dbReference type="ARBA" id="ARBA00022679"/>
    </source>
</evidence>
<dbReference type="GO" id="GO:0016779">
    <property type="term" value="F:nucleotidyltransferase activity"/>
    <property type="evidence" value="ECO:0007669"/>
    <property type="project" value="UniProtKB-ARBA"/>
</dbReference>
<proteinExistence type="predicted"/>
<keyword evidence="1" id="KW-0963">Cytoplasm</keyword>
<evidence type="ECO:0000256" key="8">
    <source>
        <dbReference type="SAM" id="MobiDB-lite"/>
    </source>
</evidence>
<dbReference type="OrthoDB" id="4735656at2"/>
<evidence type="ECO:0000256" key="1">
    <source>
        <dbReference type="ARBA" id="ARBA00022490"/>
    </source>
</evidence>